<feature type="active site" description="Proton donor/acceptor" evidence="7">
    <location>
        <position position="58"/>
    </location>
</feature>
<evidence type="ECO:0000313" key="8">
    <source>
        <dbReference type="EMBL" id="MFC4347860.1"/>
    </source>
</evidence>
<dbReference type="SUPFAM" id="SSF102198">
    <property type="entry name" value="Putative cyclase"/>
    <property type="match status" value="1"/>
</dbReference>
<feature type="binding site" evidence="7">
    <location>
        <position position="54"/>
    </location>
    <ligand>
        <name>Zn(2+)</name>
        <dbReference type="ChEBI" id="CHEBI:29105"/>
        <label>2</label>
    </ligand>
</feature>
<accession>A0ABV8UB02</accession>
<feature type="binding site" evidence="7">
    <location>
        <position position="52"/>
    </location>
    <ligand>
        <name>Zn(2+)</name>
        <dbReference type="ChEBI" id="CHEBI:29105"/>
        <label>1</label>
    </ligand>
</feature>
<evidence type="ECO:0000256" key="2">
    <source>
        <dbReference type="ARBA" id="ARBA00022723"/>
    </source>
</evidence>
<dbReference type="EMBL" id="JBHSCR010000005">
    <property type="protein sequence ID" value="MFC4347860.1"/>
    <property type="molecule type" value="Genomic_DNA"/>
</dbReference>
<feature type="binding site" evidence="7">
    <location>
        <position position="175"/>
    </location>
    <ligand>
        <name>Zn(2+)</name>
        <dbReference type="ChEBI" id="CHEBI:29105"/>
        <label>1</label>
    </ligand>
</feature>
<dbReference type="PANTHER" id="PTHR31118">
    <property type="entry name" value="CYCLASE-LIKE PROTEIN 2"/>
    <property type="match status" value="1"/>
</dbReference>
<dbReference type="Proteomes" id="UP001595776">
    <property type="component" value="Unassembled WGS sequence"/>
</dbReference>
<comment type="catalytic activity">
    <reaction evidence="6 7">
        <text>N-formyl-L-kynurenine + H2O = L-kynurenine + formate + H(+)</text>
        <dbReference type="Rhea" id="RHEA:13009"/>
        <dbReference type="ChEBI" id="CHEBI:15377"/>
        <dbReference type="ChEBI" id="CHEBI:15378"/>
        <dbReference type="ChEBI" id="CHEBI:15740"/>
        <dbReference type="ChEBI" id="CHEBI:57959"/>
        <dbReference type="ChEBI" id="CHEBI:58629"/>
        <dbReference type="EC" id="3.5.1.9"/>
    </reaction>
</comment>
<gene>
    <name evidence="7 8" type="primary">kynB</name>
    <name evidence="8" type="ORF">ACFO5Q_08395</name>
</gene>
<evidence type="ECO:0000256" key="1">
    <source>
        <dbReference type="ARBA" id="ARBA00002204"/>
    </source>
</evidence>
<keyword evidence="5 7" id="KW-0823">Tryptophan catabolism</keyword>
<keyword evidence="9" id="KW-1185">Reference proteome</keyword>
<feature type="binding site" evidence="7">
    <location>
        <position position="48"/>
    </location>
    <ligand>
        <name>Zn(2+)</name>
        <dbReference type="ChEBI" id="CHEBI:29105"/>
        <label>1</label>
    </ligand>
</feature>
<keyword evidence="3 7" id="KW-0378">Hydrolase</keyword>
<dbReference type="Gene3D" id="3.50.30.50">
    <property type="entry name" value="Putative cyclase"/>
    <property type="match status" value="1"/>
</dbReference>
<dbReference type="Pfam" id="PF04199">
    <property type="entry name" value="Cyclase"/>
    <property type="match status" value="1"/>
</dbReference>
<evidence type="ECO:0000256" key="7">
    <source>
        <dbReference type="HAMAP-Rule" id="MF_01969"/>
    </source>
</evidence>
<feature type="binding site" evidence="7">
    <location>
        <position position="18"/>
    </location>
    <ligand>
        <name>substrate</name>
    </ligand>
</feature>
<evidence type="ECO:0000313" key="9">
    <source>
        <dbReference type="Proteomes" id="UP001595776"/>
    </source>
</evidence>
<keyword evidence="4 7" id="KW-0862">Zinc</keyword>
<reference evidence="9" key="1">
    <citation type="journal article" date="2019" name="Int. J. Syst. Evol. Microbiol.">
        <title>The Global Catalogue of Microorganisms (GCM) 10K type strain sequencing project: providing services to taxonomists for standard genome sequencing and annotation.</title>
        <authorList>
            <consortium name="The Broad Institute Genomics Platform"/>
            <consortium name="The Broad Institute Genome Sequencing Center for Infectious Disease"/>
            <person name="Wu L."/>
            <person name="Ma J."/>
        </authorList>
    </citation>
    <scope>NUCLEOTIDE SEQUENCE [LARGE SCALE GENOMIC DNA]</scope>
    <source>
        <strain evidence="9">CGMCC 1.15304</strain>
    </source>
</reference>
<sequence>MNRIYDISQTIRPGIPVWPGDAKFKLKRTWVIEEECPVNVSKMKMSTHTGTHADSRLHFDEEGIDCAETPLDSYVGPATLIDLSGDVVANDLVDAAHLANRLPDRVDRVLLKLFKAFPHEGWDPDFPAISPAAIDLLAERGCKLIGVDVPSLDPQDSKTLDAHFAVYRAGIAILEGLVLDDVPEGDYELIALPLKIEGADGSPVRAILREIP</sequence>
<feature type="binding site" evidence="7">
    <location>
        <position position="54"/>
    </location>
    <ligand>
        <name>Zn(2+)</name>
        <dbReference type="ChEBI" id="CHEBI:29105"/>
        <label>1</label>
    </ligand>
</feature>
<comment type="pathway">
    <text evidence="7">Amino-acid degradation; L-tryptophan degradation via kynurenine pathway; L-kynurenine from L-tryptophan: step 2/2.</text>
</comment>
<comment type="function">
    <text evidence="1 7">Catalyzes the hydrolysis of N-formyl-L-kynurenine to L-kynurenine, the second step in the kynurenine pathway of tryptophan degradation.</text>
</comment>
<feature type="binding site" evidence="7">
    <location>
        <position position="163"/>
    </location>
    <ligand>
        <name>Zn(2+)</name>
        <dbReference type="ChEBI" id="CHEBI:29105"/>
        <label>2</label>
    </ligand>
</feature>
<evidence type="ECO:0000256" key="5">
    <source>
        <dbReference type="ARBA" id="ARBA00023079"/>
    </source>
</evidence>
<dbReference type="PANTHER" id="PTHR31118:SF32">
    <property type="entry name" value="KYNURENINE FORMAMIDASE"/>
    <property type="match status" value="1"/>
</dbReference>
<dbReference type="RefSeq" id="WP_068152206.1">
    <property type="nucleotide sequence ID" value="NZ_JBHSCR010000005.1"/>
</dbReference>
<dbReference type="EC" id="3.5.1.9" evidence="7"/>
<dbReference type="GO" id="GO:0004061">
    <property type="term" value="F:arylformamidase activity"/>
    <property type="evidence" value="ECO:0007669"/>
    <property type="project" value="UniProtKB-EC"/>
</dbReference>
<dbReference type="InterPro" id="IPR037175">
    <property type="entry name" value="KFase_sf"/>
</dbReference>
<comment type="subunit">
    <text evidence="7">Homodimer.</text>
</comment>
<comment type="similarity">
    <text evidence="7">Belongs to the Cyclase 1 superfamily. KynB family.</text>
</comment>
<dbReference type="HAMAP" id="MF_01969">
    <property type="entry name" value="KynB"/>
    <property type="match status" value="1"/>
</dbReference>
<dbReference type="InterPro" id="IPR017484">
    <property type="entry name" value="Kynurenine_formamidase_bac"/>
</dbReference>
<organism evidence="8 9">
    <name type="scientific">Kordiimonas lipolytica</name>
    <dbReference type="NCBI Taxonomy" id="1662421"/>
    <lineage>
        <taxon>Bacteria</taxon>
        <taxon>Pseudomonadati</taxon>
        <taxon>Pseudomonadota</taxon>
        <taxon>Alphaproteobacteria</taxon>
        <taxon>Kordiimonadales</taxon>
        <taxon>Kordiimonadaceae</taxon>
        <taxon>Kordiimonas</taxon>
    </lineage>
</organism>
<feature type="binding site" evidence="7">
    <location>
        <position position="175"/>
    </location>
    <ligand>
        <name>Zn(2+)</name>
        <dbReference type="ChEBI" id="CHEBI:29105"/>
        <label>2</label>
    </ligand>
</feature>
<keyword evidence="2 7" id="KW-0479">Metal-binding</keyword>
<evidence type="ECO:0000256" key="4">
    <source>
        <dbReference type="ARBA" id="ARBA00022833"/>
    </source>
</evidence>
<comment type="caution">
    <text evidence="8">The sequence shown here is derived from an EMBL/GenBank/DDBJ whole genome shotgun (WGS) entry which is preliminary data.</text>
</comment>
<protein>
    <recommendedName>
        <fullName evidence="7">Kynurenine formamidase</fullName>
        <shortName evidence="7">KFA</shortName>
        <shortName evidence="7">KFase</shortName>
        <ecNumber evidence="7">3.5.1.9</ecNumber>
    </recommendedName>
    <alternativeName>
        <fullName evidence="7">Arylformamidase</fullName>
    </alternativeName>
    <alternativeName>
        <fullName evidence="7">N-formylkynurenine formamidase</fullName>
        <shortName evidence="7">FKF</shortName>
    </alternativeName>
</protein>
<evidence type="ECO:0000256" key="3">
    <source>
        <dbReference type="ARBA" id="ARBA00022801"/>
    </source>
</evidence>
<dbReference type="InterPro" id="IPR007325">
    <property type="entry name" value="KFase/CYL"/>
</dbReference>
<proteinExistence type="inferred from homology"/>
<dbReference type="NCBIfam" id="TIGR03035">
    <property type="entry name" value="trp_arylform"/>
    <property type="match status" value="1"/>
</dbReference>
<name>A0ABV8UB02_9PROT</name>
<comment type="cofactor">
    <cofactor evidence="7">
        <name>Zn(2+)</name>
        <dbReference type="ChEBI" id="CHEBI:29105"/>
    </cofactor>
    <text evidence="7">Binds 2 zinc ions per subunit.</text>
</comment>
<evidence type="ECO:0000256" key="6">
    <source>
        <dbReference type="ARBA" id="ARBA00048496"/>
    </source>
</evidence>